<evidence type="ECO:0000313" key="3">
    <source>
        <dbReference type="WBParaSite" id="ASIM_0000986801-mRNA-1"/>
    </source>
</evidence>
<dbReference type="EMBL" id="UYRR01029937">
    <property type="protein sequence ID" value="VDK40662.1"/>
    <property type="molecule type" value="Genomic_DNA"/>
</dbReference>
<reference evidence="3" key="1">
    <citation type="submission" date="2017-02" db="UniProtKB">
        <authorList>
            <consortium name="WormBaseParasite"/>
        </authorList>
    </citation>
    <scope>IDENTIFICATION</scope>
</reference>
<accession>A0A0M3JQB7</accession>
<protein>
    <submittedName>
        <fullName evidence="3">GMC_OxRdtase_N domain-containing protein</fullName>
    </submittedName>
</protein>
<dbReference type="Proteomes" id="UP000267096">
    <property type="component" value="Unassembled WGS sequence"/>
</dbReference>
<evidence type="ECO:0000313" key="2">
    <source>
        <dbReference type="Proteomes" id="UP000267096"/>
    </source>
</evidence>
<sequence length="80" mass="8750">MIFKKHFEDVLKEKGISVIMLSAIRRLACRAGSRRALSVCSGNRFAVSRTSQTAQYKVIDHAYDVVIVGAGLALPQSSII</sequence>
<dbReference type="OrthoDB" id="71672at2759"/>
<dbReference type="AlphaFoldDB" id="A0A0M3JQB7"/>
<evidence type="ECO:0000313" key="1">
    <source>
        <dbReference type="EMBL" id="VDK40662.1"/>
    </source>
</evidence>
<keyword evidence="2" id="KW-1185">Reference proteome</keyword>
<dbReference type="WBParaSite" id="ASIM_0000986801-mRNA-1">
    <property type="protein sequence ID" value="ASIM_0000986801-mRNA-1"/>
    <property type="gene ID" value="ASIM_0000986801"/>
</dbReference>
<gene>
    <name evidence="1" type="ORF">ASIM_LOCUS9597</name>
</gene>
<reference evidence="1 2" key="2">
    <citation type="submission" date="2018-11" db="EMBL/GenBank/DDBJ databases">
        <authorList>
            <consortium name="Pathogen Informatics"/>
        </authorList>
    </citation>
    <scope>NUCLEOTIDE SEQUENCE [LARGE SCALE GENOMIC DNA]</scope>
</reference>
<name>A0A0M3JQB7_ANISI</name>
<organism evidence="3">
    <name type="scientific">Anisakis simplex</name>
    <name type="common">Herring worm</name>
    <dbReference type="NCBI Taxonomy" id="6269"/>
    <lineage>
        <taxon>Eukaryota</taxon>
        <taxon>Metazoa</taxon>
        <taxon>Ecdysozoa</taxon>
        <taxon>Nematoda</taxon>
        <taxon>Chromadorea</taxon>
        <taxon>Rhabditida</taxon>
        <taxon>Spirurina</taxon>
        <taxon>Ascaridomorpha</taxon>
        <taxon>Ascaridoidea</taxon>
        <taxon>Anisakidae</taxon>
        <taxon>Anisakis</taxon>
        <taxon>Anisakis simplex complex</taxon>
    </lineage>
</organism>
<proteinExistence type="predicted"/>